<dbReference type="SUPFAM" id="SSF48371">
    <property type="entry name" value="ARM repeat"/>
    <property type="match status" value="1"/>
</dbReference>
<sequence length="1274" mass="144136">MASNLNADLQRHTGLFPCSANVHIPYYEAENFRVKAALGSSKVPSHFLLSTVTQDVKPASEKYIKMISNNLTFTEDVIENRCLHMMPYSEKYFQGIFEPGKLISSRMQTKRQSRYKTRNQHENCVPHYQSTVIKPYQVTPLKKMVKSQENQLHRPVQVASKSIEEAKNSQYVLPLDSSSTLFMTEIGSMGTFPKINNDSVQTIYANNLAEKSTVKSSNVRNETYEQIAPMSQNVKASIEEPKLSILPDISEERQNNLKLQKRDWDDHLLSKLSQLTANWIVHACTPEDGQKEKLANELTSWYGHSRHTDLVTEEINDTEEDDQHRDQKHKKEWKKNEPSRILAKVYNVTPPPAAAIDPYSDDNQAPFYRQPTGIRKMKRNQDKEEAGAINTTAHNIQIRDHVQAPLPKLKDFLNPKVGDKIYETDNLYQQEWLTGKSHIFNDGGNQDEIKIESGNKYRKQLQPEMPLKPDVWYTPDDSDHTQQQGSFRKRYVPKPKKGWKRWTDLPQPASDAEQLMVTESSEINHKTVKTTDSRQRQRIRQNHALVAIVHDWRSRWFMSGQYADSTPDDLIRDMADIQPHVRLKAIGTLAKAAEYSSDDSKDNVSAQELPEKIFIALECLLDDSHQQVRKAAAVTMYSLGRPSDKAEGILKKMLASDNEADRWASVQCLSHYGSSDSDVVTEILKQILSTESAIKYEQGIHLLSRISATTNIVHCIVAEQLNSSNWRHRVIACKILPTLCGSINRDITHKLLELMWHDWHAEVRNAAAQCLGKTSHGQDVHNSIIEQLLHGTERTKLEAISKLGQLGIMTAKLLPAFLQCFASHFVSIRCEVCITCGNLQINEEQAVQQLLLLATSDPSWRVKALAIQALGKIGTVNNDVKECLFWALRYEDNSGVRAEACHSIVALNIRDEDIIETLQERLLVESSGIVRKEIAEALIQFGVSATDDTEMVAQIKSEICRLSDHNIVASEIMVNEADDSKQAQLKKIVYLTEEDIEALNKRKALMLQHIQSQANIKKHRPSSKSKMATPLASTTPEPFSREGSEFTQAADKELEALLGHRSESCSLSSKSRPATKQSFISDEEEKSRSGEEPEENYPVVQAETDDEERKSYTSGRETGLSEFDEETQKPAKLSLPPLIHPTFGKNIVSPYSKPASGILLNSRLSPVHIHSHRSVKDVDSLKEEDRFNQEVSTIFSDLHVRYAYLIEDLMKIDKGYNTRESLSTGDLEIFVSGEEFQLNETMTTVPNNDTLETVTQEGLSESNAACIETQEVTD</sequence>
<feature type="region of interest" description="Disordered" evidence="1">
    <location>
        <begin position="1062"/>
        <end position="1136"/>
    </location>
</feature>
<evidence type="ECO:0000256" key="1">
    <source>
        <dbReference type="SAM" id="MobiDB-lite"/>
    </source>
</evidence>
<dbReference type="Proteomes" id="UP000678393">
    <property type="component" value="Unassembled WGS sequence"/>
</dbReference>
<evidence type="ECO:0000313" key="3">
    <source>
        <dbReference type="Proteomes" id="UP000678393"/>
    </source>
</evidence>
<dbReference type="InterPro" id="IPR011989">
    <property type="entry name" value="ARM-like"/>
</dbReference>
<evidence type="ECO:0008006" key="4">
    <source>
        <dbReference type="Google" id="ProtNLM"/>
    </source>
</evidence>
<dbReference type="PANTHER" id="PTHR12697:SF20">
    <property type="entry name" value="HEAT REPEAT-CONTAINING PROTEIN 4"/>
    <property type="match status" value="1"/>
</dbReference>
<feature type="region of interest" description="Disordered" evidence="1">
    <location>
        <begin position="316"/>
        <end position="336"/>
    </location>
</feature>
<dbReference type="Pfam" id="PF13646">
    <property type="entry name" value="HEAT_2"/>
    <property type="match status" value="1"/>
</dbReference>
<comment type="caution">
    <text evidence="2">The sequence shown here is derived from an EMBL/GenBank/DDBJ whole genome shotgun (WGS) entry which is preliminary data.</text>
</comment>
<evidence type="ECO:0000313" key="2">
    <source>
        <dbReference type="EMBL" id="CAG5119682.1"/>
    </source>
</evidence>
<accession>A0A8S3YVS6</accession>
<dbReference type="PANTHER" id="PTHR12697">
    <property type="entry name" value="PBS LYASE HEAT-LIKE PROTEIN"/>
    <property type="match status" value="1"/>
</dbReference>
<dbReference type="GO" id="GO:0019135">
    <property type="term" value="F:deoxyhypusine monooxygenase activity"/>
    <property type="evidence" value="ECO:0007669"/>
    <property type="project" value="TreeGrafter"/>
</dbReference>
<dbReference type="OrthoDB" id="5980716at2759"/>
<organism evidence="2 3">
    <name type="scientific">Candidula unifasciata</name>
    <dbReference type="NCBI Taxonomy" id="100452"/>
    <lineage>
        <taxon>Eukaryota</taxon>
        <taxon>Metazoa</taxon>
        <taxon>Spiralia</taxon>
        <taxon>Lophotrochozoa</taxon>
        <taxon>Mollusca</taxon>
        <taxon>Gastropoda</taxon>
        <taxon>Heterobranchia</taxon>
        <taxon>Euthyneura</taxon>
        <taxon>Panpulmonata</taxon>
        <taxon>Eupulmonata</taxon>
        <taxon>Stylommatophora</taxon>
        <taxon>Helicina</taxon>
        <taxon>Helicoidea</taxon>
        <taxon>Geomitridae</taxon>
        <taxon>Candidula</taxon>
    </lineage>
</organism>
<proteinExistence type="predicted"/>
<dbReference type="Gene3D" id="1.25.10.10">
    <property type="entry name" value="Leucine-rich Repeat Variant"/>
    <property type="match status" value="2"/>
</dbReference>
<feature type="region of interest" description="Disordered" evidence="1">
    <location>
        <begin position="1013"/>
        <end position="1045"/>
    </location>
</feature>
<keyword evidence="3" id="KW-1185">Reference proteome</keyword>
<dbReference type="EMBL" id="CAJHNH020000757">
    <property type="protein sequence ID" value="CAG5119682.1"/>
    <property type="molecule type" value="Genomic_DNA"/>
</dbReference>
<reference evidence="2" key="1">
    <citation type="submission" date="2021-04" db="EMBL/GenBank/DDBJ databases">
        <authorList>
            <consortium name="Molecular Ecology Group"/>
        </authorList>
    </citation>
    <scope>NUCLEOTIDE SEQUENCE</scope>
</reference>
<dbReference type="AlphaFoldDB" id="A0A8S3YVS6"/>
<protein>
    <recommendedName>
        <fullName evidence="4">HEAT repeat-containing protein 4</fullName>
    </recommendedName>
</protein>
<dbReference type="InterPro" id="IPR016024">
    <property type="entry name" value="ARM-type_fold"/>
</dbReference>
<name>A0A8S3YVS6_9EUPU</name>
<gene>
    <name evidence="2" type="ORF">CUNI_LOCUS5240</name>
</gene>